<dbReference type="Pfam" id="PF20064">
    <property type="entry name" value="DUF6463"/>
    <property type="match status" value="1"/>
</dbReference>
<gene>
    <name evidence="2" type="ORF">SAMN00790413_05978</name>
</gene>
<organism evidence="2 3">
    <name type="scientific">Deinococcus hopiensis KR-140</name>
    <dbReference type="NCBI Taxonomy" id="695939"/>
    <lineage>
        <taxon>Bacteria</taxon>
        <taxon>Thermotogati</taxon>
        <taxon>Deinococcota</taxon>
        <taxon>Deinococci</taxon>
        <taxon>Deinococcales</taxon>
        <taxon>Deinococcaceae</taxon>
        <taxon>Deinococcus</taxon>
    </lineage>
</organism>
<reference evidence="2 3" key="1">
    <citation type="submission" date="2017-04" db="EMBL/GenBank/DDBJ databases">
        <authorList>
            <person name="Afonso C.L."/>
            <person name="Miller P.J."/>
            <person name="Scott M.A."/>
            <person name="Spackman E."/>
            <person name="Goraichik I."/>
            <person name="Dimitrov K.M."/>
            <person name="Suarez D.L."/>
            <person name="Swayne D.E."/>
        </authorList>
    </citation>
    <scope>NUCLEOTIDE SEQUENCE [LARGE SCALE GENOMIC DNA]</scope>
    <source>
        <strain evidence="2 3">KR-140</strain>
    </source>
</reference>
<dbReference type="STRING" id="695939.SAMN00790413_05978"/>
<protein>
    <submittedName>
        <fullName evidence="2">Uncharacterized protein</fullName>
    </submittedName>
</protein>
<evidence type="ECO:0000313" key="3">
    <source>
        <dbReference type="Proteomes" id="UP000192582"/>
    </source>
</evidence>
<keyword evidence="1" id="KW-0812">Transmembrane</keyword>
<dbReference type="InterPro" id="IPR045590">
    <property type="entry name" value="DUF6463"/>
</dbReference>
<keyword evidence="1" id="KW-0472">Membrane</keyword>
<feature type="transmembrane region" description="Helical" evidence="1">
    <location>
        <begin position="107"/>
        <end position="128"/>
    </location>
</feature>
<evidence type="ECO:0000256" key="1">
    <source>
        <dbReference type="SAM" id="Phobius"/>
    </source>
</evidence>
<dbReference type="EMBL" id="FWWU01000011">
    <property type="protein sequence ID" value="SMB97473.1"/>
    <property type="molecule type" value="Genomic_DNA"/>
</dbReference>
<accession>A0A1W1VW42</accession>
<keyword evidence="3" id="KW-1185">Reference proteome</keyword>
<sequence>MIVWAGRMLIVVSLVHLLLALGNVLLHLPALTLGAFWEALDPSLTPAPSRGQVACWSTFGSFAFPELFWGWLLIRQSSLSPAVARQCGGMLLALTLCQVALVPISGFWLNLLPAALILVASLPSRRLIDTGLNRRRVVG</sequence>
<evidence type="ECO:0000313" key="2">
    <source>
        <dbReference type="EMBL" id="SMB97473.1"/>
    </source>
</evidence>
<proteinExistence type="predicted"/>
<keyword evidence="1" id="KW-1133">Transmembrane helix</keyword>
<dbReference type="AlphaFoldDB" id="A0A1W1VW42"/>
<name>A0A1W1VW42_9DEIO</name>
<dbReference type="Proteomes" id="UP000192582">
    <property type="component" value="Unassembled WGS sequence"/>
</dbReference>